<dbReference type="EMBL" id="SNRY01000008">
    <property type="protein sequence ID" value="KAA6351876.1"/>
    <property type="molecule type" value="Genomic_DNA"/>
</dbReference>
<reference evidence="1" key="1">
    <citation type="submission" date="2019-03" db="EMBL/GenBank/DDBJ databases">
        <title>Single cell metagenomics reveals metabolic interactions within the superorganism composed of flagellate Streblomastix strix and complex community of Bacteroidetes bacteria on its surface.</title>
        <authorList>
            <person name="Treitli S.C."/>
            <person name="Kolisko M."/>
            <person name="Husnik F."/>
            <person name="Keeling P."/>
            <person name="Hampl V."/>
        </authorList>
    </citation>
    <scope>NUCLEOTIDE SEQUENCE</scope>
    <source>
        <strain evidence="1">STM</strain>
    </source>
</reference>
<name>A0A5J4T046_9ZZZZ</name>
<organism evidence="1">
    <name type="scientific">termite gut metagenome</name>
    <dbReference type="NCBI Taxonomy" id="433724"/>
    <lineage>
        <taxon>unclassified sequences</taxon>
        <taxon>metagenomes</taxon>
        <taxon>organismal metagenomes</taxon>
    </lineage>
</organism>
<dbReference type="AlphaFoldDB" id="A0A5J4T046"/>
<comment type="caution">
    <text evidence="1">The sequence shown here is derived from an EMBL/GenBank/DDBJ whole genome shotgun (WGS) entry which is preliminary data.</text>
</comment>
<accession>A0A5J4T046</accession>
<sequence length="43" mass="5167">MFFKVVIRRFQLNSFVAKLRNITRSAFRYIQKLSKAYLNPTVT</sequence>
<gene>
    <name evidence="1" type="ORF">EZS27_000825</name>
</gene>
<proteinExistence type="predicted"/>
<protein>
    <submittedName>
        <fullName evidence="1">Uncharacterized protein</fullName>
    </submittedName>
</protein>
<evidence type="ECO:0000313" key="1">
    <source>
        <dbReference type="EMBL" id="KAA6351876.1"/>
    </source>
</evidence>